<sequence length="140" mass="15198">MELTAAFVRLLESGVTERASLRLARERAGKDLPTLLWLPAIAELVDRAFTEGHVRAGLHPEDVVDLTEYLTRGAEAHLRAELTTKPRSTPGANAQAGAELVAFTCQFPQYGGADETRRSGHDDAQHATRLRPHGGRPPPA</sequence>
<feature type="region of interest" description="Disordered" evidence="1">
    <location>
        <begin position="111"/>
        <end position="140"/>
    </location>
</feature>
<evidence type="ECO:0000313" key="3">
    <source>
        <dbReference type="Proteomes" id="UP001597261"/>
    </source>
</evidence>
<gene>
    <name evidence="2" type="ORF">ACFSL4_04305</name>
</gene>
<dbReference type="EMBL" id="JBHUDX010000011">
    <property type="protein sequence ID" value="MFD1657473.1"/>
    <property type="molecule type" value="Genomic_DNA"/>
</dbReference>
<name>A0ABW4ILR9_9ACTN</name>
<comment type="caution">
    <text evidence="2">The sequence shown here is derived from an EMBL/GenBank/DDBJ whole genome shotgun (WGS) entry which is preliminary data.</text>
</comment>
<organism evidence="2 3">
    <name type="scientific">Streptomyces caeni</name>
    <dbReference type="NCBI Taxonomy" id="2307231"/>
    <lineage>
        <taxon>Bacteria</taxon>
        <taxon>Bacillati</taxon>
        <taxon>Actinomycetota</taxon>
        <taxon>Actinomycetes</taxon>
        <taxon>Kitasatosporales</taxon>
        <taxon>Streptomycetaceae</taxon>
        <taxon>Streptomyces</taxon>
    </lineage>
</organism>
<reference evidence="3" key="1">
    <citation type="journal article" date="2019" name="Int. J. Syst. Evol. Microbiol.">
        <title>The Global Catalogue of Microorganisms (GCM) 10K type strain sequencing project: providing services to taxonomists for standard genome sequencing and annotation.</title>
        <authorList>
            <consortium name="The Broad Institute Genomics Platform"/>
            <consortium name="The Broad Institute Genome Sequencing Center for Infectious Disease"/>
            <person name="Wu L."/>
            <person name="Ma J."/>
        </authorList>
    </citation>
    <scope>NUCLEOTIDE SEQUENCE [LARGE SCALE GENOMIC DNA]</scope>
    <source>
        <strain evidence="3">CGMCC 1.12470</strain>
    </source>
</reference>
<evidence type="ECO:0000256" key="1">
    <source>
        <dbReference type="SAM" id="MobiDB-lite"/>
    </source>
</evidence>
<dbReference type="RefSeq" id="WP_381078674.1">
    <property type="nucleotide sequence ID" value="NZ_JBHUDX010000011.1"/>
</dbReference>
<accession>A0ABW4ILR9</accession>
<evidence type="ECO:0008006" key="4">
    <source>
        <dbReference type="Google" id="ProtNLM"/>
    </source>
</evidence>
<dbReference type="Proteomes" id="UP001597261">
    <property type="component" value="Unassembled WGS sequence"/>
</dbReference>
<feature type="compositionally biased region" description="Basic and acidic residues" evidence="1">
    <location>
        <begin position="114"/>
        <end position="126"/>
    </location>
</feature>
<evidence type="ECO:0000313" key="2">
    <source>
        <dbReference type="EMBL" id="MFD1657473.1"/>
    </source>
</evidence>
<proteinExistence type="predicted"/>
<keyword evidence="3" id="KW-1185">Reference proteome</keyword>
<protein>
    <recommendedName>
        <fullName evidence="4">Tetracycline repressor TetR C-terminal domain-containing protein</fullName>
    </recommendedName>
</protein>